<dbReference type="Proteomes" id="UP001457282">
    <property type="component" value="Unassembled WGS sequence"/>
</dbReference>
<accession>A0AAW1VR57</accession>
<evidence type="ECO:0000256" key="8">
    <source>
        <dbReference type="SAM" id="Phobius"/>
    </source>
</evidence>
<feature type="transmembrane region" description="Helical" evidence="8">
    <location>
        <begin position="99"/>
        <end position="120"/>
    </location>
</feature>
<protein>
    <submittedName>
        <fullName evidence="9">Uncharacterized protein</fullName>
    </submittedName>
</protein>
<comment type="caution">
    <text evidence="9">The sequence shown here is derived from an EMBL/GenBank/DDBJ whole genome shotgun (WGS) entry which is preliminary data.</text>
</comment>
<dbReference type="AlphaFoldDB" id="A0AAW1VR57"/>
<sequence length="156" mass="17827">MTGEIPREITDLVGKPNIWQYSNKSSSDIWPRVLEFVIQQLVGKIPIGTQLQNYDPSSFAGNPQLCGLPLERTCHTEGTCRPNVSSNQEDSDELITQDFYISLGLGLTIGFWGVSGSLIFKRSWRYAYYKFLKASNDWLYVKVALLRQKFKDVLNR</sequence>
<evidence type="ECO:0000256" key="1">
    <source>
        <dbReference type="ARBA" id="ARBA00004479"/>
    </source>
</evidence>
<reference evidence="9 10" key="1">
    <citation type="journal article" date="2023" name="G3 (Bethesda)">
        <title>A chromosome-length genome assembly and annotation of blackberry (Rubus argutus, cv. 'Hillquist').</title>
        <authorList>
            <person name="Bruna T."/>
            <person name="Aryal R."/>
            <person name="Dudchenko O."/>
            <person name="Sargent D.J."/>
            <person name="Mead D."/>
            <person name="Buti M."/>
            <person name="Cavallini A."/>
            <person name="Hytonen T."/>
            <person name="Andres J."/>
            <person name="Pham M."/>
            <person name="Weisz D."/>
            <person name="Mascagni F."/>
            <person name="Usai G."/>
            <person name="Natali L."/>
            <person name="Bassil N."/>
            <person name="Fernandez G.E."/>
            <person name="Lomsadze A."/>
            <person name="Armour M."/>
            <person name="Olukolu B."/>
            <person name="Poorten T."/>
            <person name="Britton C."/>
            <person name="Davik J."/>
            <person name="Ashrafi H."/>
            <person name="Aiden E.L."/>
            <person name="Borodovsky M."/>
            <person name="Worthington M."/>
        </authorList>
    </citation>
    <scope>NUCLEOTIDE SEQUENCE [LARGE SCALE GENOMIC DNA]</scope>
    <source>
        <strain evidence="9">PI 553951</strain>
    </source>
</reference>
<organism evidence="9 10">
    <name type="scientific">Rubus argutus</name>
    <name type="common">Southern blackberry</name>
    <dbReference type="NCBI Taxonomy" id="59490"/>
    <lineage>
        <taxon>Eukaryota</taxon>
        <taxon>Viridiplantae</taxon>
        <taxon>Streptophyta</taxon>
        <taxon>Embryophyta</taxon>
        <taxon>Tracheophyta</taxon>
        <taxon>Spermatophyta</taxon>
        <taxon>Magnoliopsida</taxon>
        <taxon>eudicotyledons</taxon>
        <taxon>Gunneridae</taxon>
        <taxon>Pentapetalae</taxon>
        <taxon>rosids</taxon>
        <taxon>fabids</taxon>
        <taxon>Rosales</taxon>
        <taxon>Rosaceae</taxon>
        <taxon>Rosoideae</taxon>
        <taxon>Rosoideae incertae sedis</taxon>
        <taxon>Rubus</taxon>
    </lineage>
</organism>
<evidence type="ECO:0000256" key="7">
    <source>
        <dbReference type="ARBA" id="ARBA00023180"/>
    </source>
</evidence>
<dbReference type="InterPro" id="IPR032675">
    <property type="entry name" value="LRR_dom_sf"/>
</dbReference>
<evidence type="ECO:0000313" key="9">
    <source>
        <dbReference type="EMBL" id="KAK9910547.1"/>
    </source>
</evidence>
<dbReference type="InterPro" id="IPR046956">
    <property type="entry name" value="RLP23-like"/>
</dbReference>
<comment type="subcellular location">
    <subcellularLocation>
        <location evidence="1">Membrane</location>
        <topology evidence="1">Single-pass type I membrane protein</topology>
    </subcellularLocation>
</comment>
<keyword evidence="5 8" id="KW-0472">Membrane</keyword>
<evidence type="ECO:0000256" key="2">
    <source>
        <dbReference type="ARBA" id="ARBA00022692"/>
    </source>
</evidence>
<dbReference type="GO" id="GO:0016020">
    <property type="term" value="C:membrane"/>
    <property type="evidence" value="ECO:0007669"/>
    <property type="project" value="UniProtKB-SubCell"/>
</dbReference>
<dbReference type="PANTHER" id="PTHR48063:SF101">
    <property type="entry name" value="LRR RECEPTOR-LIKE SERINE_THREONINE-PROTEIN KINASE FLS2"/>
    <property type="match status" value="1"/>
</dbReference>
<evidence type="ECO:0000256" key="4">
    <source>
        <dbReference type="ARBA" id="ARBA00022989"/>
    </source>
</evidence>
<dbReference type="PANTHER" id="PTHR48063">
    <property type="entry name" value="LRR RECEPTOR-LIKE KINASE"/>
    <property type="match status" value="1"/>
</dbReference>
<evidence type="ECO:0000256" key="3">
    <source>
        <dbReference type="ARBA" id="ARBA00022729"/>
    </source>
</evidence>
<evidence type="ECO:0000256" key="6">
    <source>
        <dbReference type="ARBA" id="ARBA00023170"/>
    </source>
</evidence>
<evidence type="ECO:0000256" key="5">
    <source>
        <dbReference type="ARBA" id="ARBA00023136"/>
    </source>
</evidence>
<evidence type="ECO:0000313" key="10">
    <source>
        <dbReference type="Proteomes" id="UP001457282"/>
    </source>
</evidence>
<keyword evidence="7" id="KW-0325">Glycoprotein</keyword>
<keyword evidence="3" id="KW-0732">Signal</keyword>
<keyword evidence="6" id="KW-0675">Receptor</keyword>
<dbReference type="Gene3D" id="3.80.10.10">
    <property type="entry name" value="Ribonuclease Inhibitor"/>
    <property type="match status" value="1"/>
</dbReference>
<keyword evidence="2 8" id="KW-0812">Transmembrane</keyword>
<gene>
    <name evidence="9" type="ORF">M0R45_034504</name>
</gene>
<keyword evidence="4 8" id="KW-1133">Transmembrane helix</keyword>
<name>A0AAW1VR57_RUBAR</name>
<proteinExistence type="predicted"/>
<dbReference type="EMBL" id="JBEDUW010000007">
    <property type="protein sequence ID" value="KAK9910547.1"/>
    <property type="molecule type" value="Genomic_DNA"/>
</dbReference>
<keyword evidence="10" id="KW-1185">Reference proteome</keyword>